<dbReference type="Pfam" id="PF04909">
    <property type="entry name" value="Amidohydro_2"/>
    <property type="match status" value="1"/>
</dbReference>
<evidence type="ECO:0000256" key="1">
    <source>
        <dbReference type="ARBA" id="ARBA00038310"/>
    </source>
</evidence>
<dbReference type="AlphaFoldDB" id="A0A6J6S193"/>
<feature type="domain" description="Amidohydrolase-related" evidence="2">
    <location>
        <begin position="3"/>
        <end position="278"/>
    </location>
</feature>
<gene>
    <name evidence="3" type="ORF">UFOPK2788_00021</name>
</gene>
<dbReference type="InterPro" id="IPR006680">
    <property type="entry name" value="Amidohydro-rel"/>
</dbReference>
<sequence length="280" mass="31292">MRIDSHHHIWDLSVRDQGWITGDAMQPIRRNFSMSDLREAIAGHGIDKTVLVQTVTDYAETPELLELAQSDSLIAGVVGWLQIDAPDAIEHLKVYLDLPGANYLKSIRDIAQDHPDSNYLGKPETIANVRKLGEFGIAYDLLSKTAELAGAVELVKACPDVQFIMDHISKPVIAQGVMEPWKSLMTQLASFPNVVCKVSGLVTEAKWYDWKTEDFKPYADHLIEIFTPQRLMYGSDWPVATLGGTYSQVVMLAEELTKDFSPSEGEYFWSKTAISAYNLA</sequence>
<reference evidence="3" key="1">
    <citation type="submission" date="2020-05" db="EMBL/GenBank/DDBJ databases">
        <authorList>
            <person name="Chiriac C."/>
            <person name="Salcher M."/>
            <person name="Ghai R."/>
            <person name="Kavagutti S V."/>
        </authorList>
    </citation>
    <scope>NUCLEOTIDE SEQUENCE</scope>
</reference>
<organism evidence="3">
    <name type="scientific">freshwater metagenome</name>
    <dbReference type="NCBI Taxonomy" id="449393"/>
    <lineage>
        <taxon>unclassified sequences</taxon>
        <taxon>metagenomes</taxon>
        <taxon>ecological metagenomes</taxon>
    </lineage>
</organism>
<protein>
    <submittedName>
        <fullName evidence="3">Unannotated protein</fullName>
    </submittedName>
</protein>
<dbReference type="InterPro" id="IPR032466">
    <property type="entry name" value="Metal_Hydrolase"/>
</dbReference>
<dbReference type="InterPro" id="IPR052350">
    <property type="entry name" value="Metallo-dep_Lactonases"/>
</dbReference>
<dbReference type="SUPFAM" id="SSF51556">
    <property type="entry name" value="Metallo-dependent hydrolases"/>
    <property type="match status" value="1"/>
</dbReference>
<evidence type="ECO:0000259" key="2">
    <source>
        <dbReference type="Pfam" id="PF04909"/>
    </source>
</evidence>
<proteinExistence type="inferred from homology"/>
<dbReference type="PANTHER" id="PTHR43569">
    <property type="entry name" value="AMIDOHYDROLASE"/>
    <property type="match status" value="1"/>
</dbReference>
<name>A0A6J6S193_9ZZZZ</name>
<dbReference type="EMBL" id="CAEZYV010000002">
    <property type="protein sequence ID" value="CAB4728297.1"/>
    <property type="molecule type" value="Genomic_DNA"/>
</dbReference>
<dbReference type="PANTHER" id="PTHR43569:SF2">
    <property type="entry name" value="AMIDOHYDROLASE-RELATED DOMAIN-CONTAINING PROTEIN"/>
    <property type="match status" value="1"/>
</dbReference>
<evidence type="ECO:0000313" key="3">
    <source>
        <dbReference type="EMBL" id="CAB4728297.1"/>
    </source>
</evidence>
<comment type="similarity">
    <text evidence="1">Belongs to the metallo-dependent hydrolases superfamily.</text>
</comment>
<dbReference type="Gene3D" id="3.20.20.140">
    <property type="entry name" value="Metal-dependent hydrolases"/>
    <property type="match status" value="1"/>
</dbReference>
<dbReference type="GO" id="GO:0016787">
    <property type="term" value="F:hydrolase activity"/>
    <property type="evidence" value="ECO:0007669"/>
    <property type="project" value="InterPro"/>
</dbReference>
<accession>A0A6J6S193</accession>